<feature type="region of interest" description="Disordered" evidence="1">
    <location>
        <begin position="39"/>
        <end position="63"/>
    </location>
</feature>
<proteinExistence type="predicted"/>
<evidence type="ECO:0000313" key="2">
    <source>
        <dbReference type="EMBL" id="KAB2350013.1"/>
    </source>
</evidence>
<dbReference type="EMBL" id="WBMT01000004">
    <property type="protein sequence ID" value="KAB2350013.1"/>
    <property type="molecule type" value="Genomic_DNA"/>
</dbReference>
<dbReference type="Gene3D" id="2.30.320.10">
    <property type="entry name" value="YwqG-like"/>
    <property type="match status" value="1"/>
</dbReference>
<evidence type="ECO:0000256" key="1">
    <source>
        <dbReference type="SAM" id="MobiDB-lite"/>
    </source>
</evidence>
<dbReference type="SUPFAM" id="SSF103032">
    <property type="entry name" value="Hypothetical protein YwqG"/>
    <property type="match status" value="1"/>
</dbReference>
<gene>
    <name evidence="2" type="ORF">F8566_09265</name>
</gene>
<dbReference type="Proteomes" id="UP000468735">
    <property type="component" value="Unassembled WGS sequence"/>
</dbReference>
<dbReference type="Pfam" id="PF09234">
    <property type="entry name" value="DUF1963"/>
    <property type="match status" value="1"/>
</dbReference>
<keyword evidence="3" id="KW-1185">Reference proteome</keyword>
<dbReference type="AlphaFoldDB" id="A0A6H9Z2R5"/>
<reference evidence="2 3" key="1">
    <citation type="submission" date="2019-09" db="EMBL/GenBank/DDBJ databases">
        <title>Actinomadura physcomitrii sp. nov., a novel actinomycete isolated from moss [Physcomitrium sphaericum (Ludw) Fuernr].</title>
        <authorList>
            <person name="Zhuang X."/>
            <person name="Liu C."/>
        </authorList>
    </citation>
    <scope>NUCLEOTIDE SEQUENCE [LARGE SCALE GENOMIC DNA]</scope>
    <source>
        <strain evidence="2 3">HMC1</strain>
    </source>
</reference>
<sequence>MDHQSEMTFIRRVCVEFLGEHLGSQLAALARPGFGLSPAGGPRPAAGRSRLGGPALLNPGTPWPRDDDLPLDLFAVLDTDELAPWLGDELPIRPGLLNFFGIDHLQVCQIVPADPARAVEVRPPDDDSFAIVALRAEPSLTLPDPWWGATLEDYIEGFGLDPGPDLPNICDPSEQVTELFAGDFPGEHYPTSGNMDQAFGWPPSVQPGDPLPDLRGEYTHLLRLSSNLGDWEFAEGGSLHFLIPRQALRDGHFSEAVVALDDG</sequence>
<dbReference type="RefSeq" id="WP_151559572.1">
    <property type="nucleotide sequence ID" value="NZ_WBMT01000004.1"/>
</dbReference>
<dbReference type="InterPro" id="IPR035948">
    <property type="entry name" value="YwqG-like_sf"/>
</dbReference>
<dbReference type="OrthoDB" id="5244896at2"/>
<accession>A0A6H9Z2R5</accession>
<evidence type="ECO:0000313" key="3">
    <source>
        <dbReference type="Proteomes" id="UP000468735"/>
    </source>
</evidence>
<name>A0A6H9Z2R5_9ACTN</name>
<organism evidence="2 3">
    <name type="scientific">Actinomadura rudentiformis</name>
    <dbReference type="NCBI Taxonomy" id="359158"/>
    <lineage>
        <taxon>Bacteria</taxon>
        <taxon>Bacillati</taxon>
        <taxon>Actinomycetota</taxon>
        <taxon>Actinomycetes</taxon>
        <taxon>Streptosporangiales</taxon>
        <taxon>Thermomonosporaceae</taxon>
        <taxon>Actinomadura</taxon>
    </lineage>
</organism>
<protein>
    <submittedName>
        <fullName evidence="2">DUF1963 domain-containing protein</fullName>
    </submittedName>
</protein>
<dbReference type="InterPro" id="IPR015315">
    <property type="entry name" value="DUF1963"/>
</dbReference>
<comment type="caution">
    <text evidence="2">The sequence shown here is derived from an EMBL/GenBank/DDBJ whole genome shotgun (WGS) entry which is preliminary data.</text>
</comment>